<reference evidence="2" key="1">
    <citation type="submission" date="2023-03" db="EMBL/GenBank/DDBJ databases">
        <title>Massive genome expansion in bonnet fungi (Mycena s.s.) driven by repeated elements and novel gene families across ecological guilds.</title>
        <authorList>
            <consortium name="Lawrence Berkeley National Laboratory"/>
            <person name="Harder C.B."/>
            <person name="Miyauchi S."/>
            <person name="Viragh M."/>
            <person name="Kuo A."/>
            <person name="Thoen E."/>
            <person name="Andreopoulos B."/>
            <person name="Lu D."/>
            <person name="Skrede I."/>
            <person name="Drula E."/>
            <person name="Henrissat B."/>
            <person name="Morin E."/>
            <person name="Kohler A."/>
            <person name="Barry K."/>
            <person name="LaButti K."/>
            <person name="Morin E."/>
            <person name="Salamov A."/>
            <person name="Lipzen A."/>
            <person name="Mereny Z."/>
            <person name="Hegedus B."/>
            <person name="Baldrian P."/>
            <person name="Stursova M."/>
            <person name="Weitz H."/>
            <person name="Taylor A."/>
            <person name="Grigoriev I.V."/>
            <person name="Nagy L.G."/>
            <person name="Martin F."/>
            <person name="Kauserud H."/>
        </authorList>
    </citation>
    <scope>NUCLEOTIDE SEQUENCE</scope>
    <source>
        <strain evidence="2">CBHHK188m</strain>
    </source>
</reference>
<feature type="compositionally biased region" description="Basic residues" evidence="1">
    <location>
        <begin position="209"/>
        <end position="227"/>
    </location>
</feature>
<gene>
    <name evidence="2" type="ORF">DFH07DRAFT_959692</name>
</gene>
<sequence>MPMSAISREPDLLPHCVEHIPSAARFTARTSGGDPKRRRSVRFVLNTTPVNTARTLQLTEEAFMIRTFRNELGIFVSQWSTSSSTARTSPTSCPKAVHPHLCAVALVLPCVRCWTRPPHDERKLTAAGQALPRQNDEMQSHRSCAGWIRRAGLADVRTPDRDADDEAEVLLPASGCAPRARLRRLLHPLSTRIHAPSPNSSPPPATCPRPHRHPPHHPPQHLCHRPQPRRVCLPHRHTLRSGPGSSTASFTASDLSVDLKRSGSGSISTTSRFVEPFAGSGAHADMERRGLTLMLM</sequence>
<evidence type="ECO:0000256" key="1">
    <source>
        <dbReference type="SAM" id="MobiDB-lite"/>
    </source>
</evidence>
<comment type="caution">
    <text evidence="2">The sequence shown here is derived from an EMBL/GenBank/DDBJ whole genome shotgun (WGS) entry which is preliminary data.</text>
</comment>
<dbReference type="Proteomes" id="UP001215280">
    <property type="component" value="Unassembled WGS sequence"/>
</dbReference>
<organism evidence="2 3">
    <name type="scientific">Mycena maculata</name>
    <dbReference type="NCBI Taxonomy" id="230809"/>
    <lineage>
        <taxon>Eukaryota</taxon>
        <taxon>Fungi</taxon>
        <taxon>Dikarya</taxon>
        <taxon>Basidiomycota</taxon>
        <taxon>Agaricomycotina</taxon>
        <taxon>Agaricomycetes</taxon>
        <taxon>Agaricomycetidae</taxon>
        <taxon>Agaricales</taxon>
        <taxon>Marasmiineae</taxon>
        <taxon>Mycenaceae</taxon>
        <taxon>Mycena</taxon>
    </lineage>
</organism>
<feature type="region of interest" description="Disordered" evidence="1">
    <location>
        <begin position="192"/>
        <end position="227"/>
    </location>
</feature>
<keyword evidence="3" id="KW-1185">Reference proteome</keyword>
<name>A0AAD7J542_9AGAR</name>
<accession>A0AAD7J542</accession>
<evidence type="ECO:0000313" key="3">
    <source>
        <dbReference type="Proteomes" id="UP001215280"/>
    </source>
</evidence>
<dbReference type="AlphaFoldDB" id="A0AAD7J542"/>
<dbReference type="EMBL" id="JARJLG010000066">
    <property type="protein sequence ID" value="KAJ7754668.1"/>
    <property type="molecule type" value="Genomic_DNA"/>
</dbReference>
<proteinExistence type="predicted"/>
<evidence type="ECO:0000313" key="2">
    <source>
        <dbReference type="EMBL" id="KAJ7754668.1"/>
    </source>
</evidence>
<protein>
    <submittedName>
        <fullName evidence="2">Uncharacterized protein</fullName>
    </submittedName>
</protein>